<reference evidence="2" key="1">
    <citation type="submission" date="2022-04" db="EMBL/GenBank/DDBJ databases">
        <title>A functionally conserved STORR gene fusion in Papaver species that diverged 16.8 million years ago.</title>
        <authorList>
            <person name="Catania T."/>
        </authorList>
    </citation>
    <scope>NUCLEOTIDE SEQUENCE</scope>
    <source>
        <strain evidence="2">S-188037</strain>
    </source>
</reference>
<dbReference type="EMBL" id="JAJJMB010017174">
    <property type="protein sequence ID" value="KAI3841336.1"/>
    <property type="molecule type" value="Genomic_DNA"/>
</dbReference>
<sequence>MASVGDIAAATNGGGGGAIAETTHMSDQAGVMGTHDEETRKLFKHSYVICILSPFYASSKLSIVKQQSKKKTRKWPTY</sequence>
<gene>
    <name evidence="2" type="ORF">MKW98_007817</name>
</gene>
<evidence type="ECO:0000256" key="1">
    <source>
        <dbReference type="SAM" id="MobiDB-lite"/>
    </source>
</evidence>
<keyword evidence="3" id="KW-1185">Reference proteome</keyword>
<proteinExistence type="predicted"/>
<protein>
    <submittedName>
        <fullName evidence="2">Uncharacterized protein</fullName>
    </submittedName>
</protein>
<evidence type="ECO:0000313" key="2">
    <source>
        <dbReference type="EMBL" id="KAI3841336.1"/>
    </source>
</evidence>
<accession>A0AAD4RXS8</accession>
<comment type="caution">
    <text evidence="2">The sequence shown here is derived from an EMBL/GenBank/DDBJ whole genome shotgun (WGS) entry which is preliminary data.</text>
</comment>
<evidence type="ECO:0000313" key="3">
    <source>
        <dbReference type="Proteomes" id="UP001202328"/>
    </source>
</evidence>
<dbReference type="AlphaFoldDB" id="A0AAD4RXS8"/>
<dbReference type="Proteomes" id="UP001202328">
    <property type="component" value="Unassembled WGS sequence"/>
</dbReference>
<name>A0AAD4RXS8_9MAGN</name>
<feature type="region of interest" description="Disordered" evidence="1">
    <location>
        <begin position="1"/>
        <end position="21"/>
    </location>
</feature>
<organism evidence="2 3">
    <name type="scientific">Papaver atlanticum</name>
    <dbReference type="NCBI Taxonomy" id="357466"/>
    <lineage>
        <taxon>Eukaryota</taxon>
        <taxon>Viridiplantae</taxon>
        <taxon>Streptophyta</taxon>
        <taxon>Embryophyta</taxon>
        <taxon>Tracheophyta</taxon>
        <taxon>Spermatophyta</taxon>
        <taxon>Magnoliopsida</taxon>
        <taxon>Ranunculales</taxon>
        <taxon>Papaveraceae</taxon>
        <taxon>Papaveroideae</taxon>
        <taxon>Papaver</taxon>
    </lineage>
</organism>